<dbReference type="EMBL" id="LWDP01000013">
    <property type="protein sequence ID" value="ORD94628.1"/>
    <property type="molecule type" value="Genomic_DNA"/>
</dbReference>
<evidence type="ECO:0000313" key="2">
    <source>
        <dbReference type="Proteomes" id="UP000192639"/>
    </source>
</evidence>
<reference evidence="1 2" key="1">
    <citation type="journal article" date="2017" name="Environ. Microbiol.">
        <title>Decay of the glycolytic pathway and adaptation to intranuclear parasitism within Enterocytozoonidae microsporidia.</title>
        <authorList>
            <person name="Wiredu Boakye D."/>
            <person name="Jaroenlak P."/>
            <person name="Prachumwat A."/>
            <person name="Williams T.A."/>
            <person name="Bateman K.S."/>
            <person name="Itsathitphaisarn O."/>
            <person name="Sritunyalucksana K."/>
            <person name="Paszkiewicz K.H."/>
            <person name="Moore K.A."/>
            <person name="Stentiford G.D."/>
            <person name="Williams B.A."/>
        </authorList>
    </citation>
    <scope>NUCLEOTIDE SEQUENCE [LARGE SCALE GENOMIC DNA]</scope>
    <source>
        <strain evidence="1 2">GB1</strain>
    </source>
</reference>
<sequence length="90" mass="10001">MTKNFTNRIAVKTSGVDVLNLKILSEIVASFVGDSGEAEEVCYKDESFYCVTFKKVGDAEKFYDECNGVQLDKTEATLTLFVVPDEVEFA</sequence>
<dbReference type="Proteomes" id="UP000192639">
    <property type="component" value="Unassembled WGS sequence"/>
</dbReference>
<gene>
    <name evidence="1" type="ORF">ECANGB1_297</name>
</gene>
<comment type="caution">
    <text evidence="1">The sequence shown here is derived from an EMBL/GenBank/DDBJ whole genome shotgun (WGS) entry which is preliminary data.</text>
</comment>
<protein>
    <submittedName>
        <fullName evidence="1">Uncharacterized protein</fullName>
    </submittedName>
</protein>
<evidence type="ECO:0000313" key="1">
    <source>
        <dbReference type="EMBL" id="ORD94628.1"/>
    </source>
</evidence>
<accession>A0A1Y1S854</accession>
<keyword evidence="2" id="KW-1185">Reference proteome</keyword>
<dbReference type="VEuPathDB" id="MicrosporidiaDB:ECANGB1_297"/>
<dbReference type="AlphaFoldDB" id="A0A1Y1S854"/>
<proteinExistence type="predicted"/>
<organism evidence="1 2">
    <name type="scientific">Enterospora canceri</name>
    <dbReference type="NCBI Taxonomy" id="1081671"/>
    <lineage>
        <taxon>Eukaryota</taxon>
        <taxon>Fungi</taxon>
        <taxon>Fungi incertae sedis</taxon>
        <taxon>Microsporidia</taxon>
        <taxon>Enterocytozoonidae</taxon>
        <taxon>Enterospora</taxon>
    </lineage>
</organism>
<name>A0A1Y1S854_9MICR</name>